<sequence length="785" mass="85846">MIGTASARAQPTRDGRDGKVSKQWKTARSDQPSPLGSSGPSCVYQNLRCWVLCRLPPSLINSPPKDQARGKVTEDAIVSTDYCASRCSDRHVWPARRRGRVRSGELLLRHSRCWHNVGRGGQLCWRPPQNLSIGQVSSSSDRVDIAGSFGGSNWTWTFVAGGDVANVYLAYESPPEEAFFGLGEQTGIGNLRGWRVPIWTREGGAGRGEEPITSVLNANPAAAGTFAGGSLLTTYTAIASLTSSLGRWIVLDGANYALFDLASNATSSFEDTAESYLAGDIVEGDHSNSSSTTVEIQYEGNSISGWLGRATDGNPLLEATGALTKITGRQPELPAWVNDGAILGIQGGQDFVEEVIQDALNAGLPLASVWLQDWSGTRLQAGSYGIYVHRLWWNWEPDTTLYPSWAEWVPYLRDEYNVRTLSYVNTFLANVSTKSTGYNTSFYDIAKGEGRFVANSSTESDGDSVWTITSGVGIDAGILDLSNQSTINWFKDLVKQQYYSVPISGMMQDFGEYLAVDDSVTLSHGTVSPRQFHNAYPTVWATLLRENIDESREDGLRAAVSSALHVGASGFAHTHSDVGGYTNILSSIGNFTRSAALLGRWGELSALSDAVFRTHEGNIPQVNAQAYTNASTLAYHAYNTRLFRSLKKYRLALQTEYQTRGWPVLRHPIVYSPSHSVARTIIDESFWVGEALYVAPVYDVRASSLEVYLPPLEIDSEGGKLNATSVVYKHLWSGEEFQAGQTVTVDSPWGQPGVFVRWPVTKDEEAQLQGLWEFVEAEKSTVLTA</sequence>
<dbReference type="SUPFAM" id="SSF51445">
    <property type="entry name" value="(Trans)glycosidases"/>
    <property type="match status" value="1"/>
</dbReference>
<keyword evidence="2" id="KW-0326">Glycosidase</keyword>
<reference evidence="5 6" key="1">
    <citation type="journal article" date="2006" name="Science">
        <title>Phytophthora genome sequences uncover evolutionary origins and mechanisms of pathogenesis.</title>
        <authorList>
            <person name="Tyler B.M."/>
            <person name="Tripathy S."/>
            <person name="Zhang X."/>
            <person name="Dehal P."/>
            <person name="Jiang R.H."/>
            <person name="Aerts A."/>
            <person name="Arredondo F.D."/>
            <person name="Baxter L."/>
            <person name="Bensasson D."/>
            <person name="Beynon J.L."/>
            <person name="Chapman J."/>
            <person name="Damasceno C.M."/>
            <person name="Dorrance A.E."/>
            <person name="Dou D."/>
            <person name="Dickerman A.W."/>
            <person name="Dubchak I.L."/>
            <person name="Garbelotto M."/>
            <person name="Gijzen M."/>
            <person name="Gordon S.G."/>
            <person name="Govers F."/>
            <person name="Grunwald N.J."/>
            <person name="Huang W."/>
            <person name="Ivors K.L."/>
            <person name="Jones R.W."/>
            <person name="Kamoun S."/>
            <person name="Krampis K."/>
            <person name="Lamour K.H."/>
            <person name="Lee M.K."/>
            <person name="McDonald W.H."/>
            <person name="Medina M."/>
            <person name="Meijer H.J."/>
            <person name="Nordberg E.K."/>
            <person name="Maclean D.J."/>
            <person name="Ospina-Giraldo M.D."/>
            <person name="Morris P.F."/>
            <person name="Phuntumart V."/>
            <person name="Putnam N.H."/>
            <person name="Rash S."/>
            <person name="Rose J.K."/>
            <person name="Sakihama Y."/>
            <person name="Salamov A.A."/>
            <person name="Savidor A."/>
            <person name="Scheuring C.F."/>
            <person name="Smith B.M."/>
            <person name="Sobral B.W."/>
            <person name="Terry A."/>
            <person name="Torto-Alalibo T.A."/>
            <person name="Win J."/>
            <person name="Xu Z."/>
            <person name="Zhang H."/>
            <person name="Grigoriev I.V."/>
            <person name="Rokhsar D.S."/>
            <person name="Boore J.L."/>
        </authorList>
    </citation>
    <scope>NUCLEOTIDE SEQUENCE [LARGE SCALE GENOMIC DNA]</scope>
    <source>
        <strain evidence="5 6">P6497</strain>
    </source>
</reference>
<dbReference type="GO" id="GO:0030246">
    <property type="term" value="F:carbohydrate binding"/>
    <property type="evidence" value="ECO:0007669"/>
    <property type="project" value="InterPro"/>
</dbReference>
<dbReference type="RefSeq" id="XP_009538281.1">
    <property type="nucleotide sequence ID" value="XM_009539986.1"/>
</dbReference>
<dbReference type="GO" id="GO:0004553">
    <property type="term" value="F:hydrolase activity, hydrolyzing O-glycosyl compounds"/>
    <property type="evidence" value="ECO:0007669"/>
    <property type="project" value="InterPro"/>
</dbReference>
<dbReference type="CDD" id="cd14752">
    <property type="entry name" value="GH31_N"/>
    <property type="match status" value="1"/>
</dbReference>
<dbReference type="InterPro" id="IPR052990">
    <property type="entry name" value="Sulfoquinovosidase_GH31"/>
</dbReference>
<dbReference type="GeneID" id="20661672"/>
<keyword evidence="2" id="KW-0378">Hydrolase</keyword>
<protein>
    <recommendedName>
        <fullName evidence="4">Glycoside hydrolase family 31 TIM barrel domain-containing protein</fullName>
    </recommendedName>
</protein>
<dbReference type="SUPFAM" id="SSF74650">
    <property type="entry name" value="Galactose mutarotase-like"/>
    <property type="match status" value="1"/>
</dbReference>
<dbReference type="Gene3D" id="2.60.40.1180">
    <property type="entry name" value="Golgi alpha-mannosidase II"/>
    <property type="match status" value="1"/>
</dbReference>
<dbReference type="Pfam" id="PF01055">
    <property type="entry name" value="Glyco_hydro_31_2nd"/>
    <property type="match status" value="1"/>
</dbReference>
<evidence type="ECO:0000313" key="5">
    <source>
        <dbReference type="EMBL" id="EGZ06384.1"/>
    </source>
</evidence>
<feature type="region of interest" description="Disordered" evidence="3">
    <location>
        <begin position="1"/>
        <end position="39"/>
    </location>
</feature>
<dbReference type="InterPro" id="IPR017853">
    <property type="entry name" value="GH"/>
</dbReference>
<dbReference type="InterPro" id="IPR013780">
    <property type="entry name" value="Glyco_hydro_b"/>
</dbReference>
<evidence type="ECO:0000256" key="1">
    <source>
        <dbReference type="ARBA" id="ARBA00007806"/>
    </source>
</evidence>
<evidence type="ECO:0000259" key="4">
    <source>
        <dbReference type="Pfam" id="PF01055"/>
    </source>
</evidence>
<proteinExistence type="inferred from homology"/>
<evidence type="ECO:0000256" key="3">
    <source>
        <dbReference type="SAM" id="MobiDB-lite"/>
    </source>
</evidence>
<dbReference type="SMR" id="G5ADY2"/>
<organism evidence="5 6">
    <name type="scientific">Phytophthora sojae (strain P6497)</name>
    <name type="common">Soybean stem and root rot agent</name>
    <name type="synonym">Phytophthora megasperma f. sp. glycines</name>
    <dbReference type="NCBI Taxonomy" id="1094619"/>
    <lineage>
        <taxon>Eukaryota</taxon>
        <taxon>Sar</taxon>
        <taxon>Stramenopiles</taxon>
        <taxon>Oomycota</taxon>
        <taxon>Peronosporomycetes</taxon>
        <taxon>Peronosporales</taxon>
        <taxon>Peronosporaceae</taxon>
        <taxon>Phytophthora</taxon>
    </lineage>
</organism>
<dbReference type="InterPro" id="IPR000322">
    <property type="entry name" value="Glyco_hydro_31_TIM"/>
</dbReference>
<feature type="compositionally biased region" description="Polar residues" evidence="3">
    <location>
        <begin position="23"/>
        <end position="39"/>
    </location>
</feature>
<dbReference type="KEGG" id="psoj:PHYSODRAFT_531884"/>
<feature type="compositionally biased region" description="Basic and acidic residues" evidence="3">
    <location>
        <begin position="11"/>
        <end position="20"/>
    </location>
</feature>
<feature type="domain" description="Glycoside hydrolase family 31 TIM barrel" evidence="4">
    <location>
        <begin position="349"/>
        <end position="551"/>
    </location>
</feature>
<dbReference type="PANTHER" id="PTHR46959">
    <property type="entry name" value="SULFOQUINOVOSIDASE"/>
    <property type="match status" value="1"/>
</dbReference>
<dbReference type="GO" id="GO:0005975">
    <property type="term" value="P:carbohydrate metabolic process"/>
    <property type="evidence" value="ECO:0007669"/>
    <property type="project" value="InterPro"/>
</dbReference>
<evidence type="ECO:0000313" key="6">
    <source>
        <dbReference type="Proteomes" id="UP000002640"/>
    </source>
</evidence>
<dbReference type="PANTHER" id="PTHR46959:SF2">
    <property type="entry name" value="SULFOQUINOVOSIDASE"/>
    <property type="match status" value="1"/>
</dbReference>
<dbReference type="InParanoid" id="G5ADY2"/>
<dbReference type="Gene3D" id="3.20.20.80">
    <property type="entry name" value="Glycosidases"/>
    <property type="match status" value="2"/>
</dbReference>
<dbReference type="Gene3D" id="2.60.40.1760">
    <property type="entry name" value="glycosyl hydrolase (family 31)"/>
    <property type="match status" value="1"/>
</dbReference>
<evidence type="ECO:0000256" key="2">
    <source>
        <dbReference type="RuleBase" id="RU361185"/>
    </source>
</evidence>
<gene>
    <name evidence="5" type="ORF">PHYSODRAFT_531884</name>
</gene>
<dbReference type="InterPro" id="IPR011013">
    <property type="entry name" value="Gal_mutarotase_sf_dom"/>
</dbReference>
<dbReference type="EMBL" id="JH159164">
    <property type="protein sequence ID" value="EGZ06384.1"/>
    <property type="molecule type" value="Genomic_DNA"/>
</dbReference>
<dbReference type="SUPFAM" id="SSF51011">
    <property type="entry name" value="Glycosyl hydrolase domain"/>
    <property type="match status" value="1"/>
</dbReference>
<comment type="similarity">
    <text evidence="1 2">Belongs to the glycosyl hydrolase 31 family.</text>
</comment>
<keyword evidence="6" id="KW-1185">Reference proteome</keyword>
<dbReference type="OMA" id="FMTDFGE"/>
<dbReference type="Proteomes" id="UP000002640">
    <property type="component" value="Unassembled WGS sequence"/>
</dbReference>
<dbReference type="AlphaFoldDB" id="G5ADY2"/>
<name>G5ADY2_PHYSP</name>
<accession>G5ADY2</accession>